<dbReference type="PANTHER" id="PTHR41913">
    <property type="entry name" value="DUF1684 DOMAIN-CONTAINING PROTEIN"/>
    <property type="match status" value="1"/>
</dbReference>
<organism evidence="2 3">
    <name type="scientific">Algoriphagus jejuensis</name>
    <dbReference type="NCBI Taxonomy" id="419934"/>
    <lineage>
        <taxon>Bacteria</taxon>
        <taxon>Pseudomonadati</taxon>
        <taxon>Bacteroidota</taxon>
        <taxon>Cytophagia</taxon>
        <taxon>Cytophagales</taxon>
        <taxon>Cyclobacteriaceae</taxon>
        <taxon>Algoriphagus</taxon>
    </lineage>
</organism>
<feature type="chain" id="PRO_5045941883" evidence="1">
    <location>
        <begin position="23"/>
        <end position="292"/>
    </location>
</feature>
<dbReference type="InterPro" id="IPR012467">
    <property type="entry name" value="DUF1684"/>
</dbReference>
<feature type="signal peptide" evidence="1">
    <location>
        <begin position="1"/>
        <end position="22"/>
    </location>
</feature>
<proteinExistence type="predicted"/>
<accession>A0ABP3Y9D3</accession>
<name>A0ABP3Y9D3_9BACT</name>
<reference evidence="3" key="1">
    <citation type="journal article" date="2019" name="Int. J. Syst. Evol. Microbiol.">
        <title>The Global Catalogue of Microorganisms (GCM) 10K type strain sequencing project: providing services to taxonomists for standard genome sequencing and annotation.</title>
        <authorList>
            <consortium name="The Broad Institute Genomics Platform"/>
            <consortium name="The Broad Institute Genome Sequencing Center for Infectious Disease"/>
            <person name="Wu L."/>
            <person name="Ma J."/>
        </authorList>
    </citation>
    <scope>NUCLEOTIDE SEQUENCE [LARGE SCALE GENOMIC DNA]</scope>
    <source>
        <strain evidence="3">JCM 16112</strain>
    </source>
</reference>
<keyword evidence="3" id="KW-1185">Reference proteome</keyword>
<evidence type="ECO:0000313" key="2">
    <source>
        <dbReference type="EMBL" id="GAA0877161.1"/>
    </source>
</evidence>
<protein>
    <submittedName>
        <fullName evidence="2">DUF1684 domain-containing protein</fullName>
    </submittedName>
</protein>
<comment type="caution">
    <text evidence="2">The sequence shown here is derived from an EMBL/GenBank/DDBJ whole genome shotgun (WGS) entry which is preliminary data.</text>
</comment>
<keyword evidence="1" id="KW-0732">Signal</keyword>
<dbReference type="Proteomes" id="UP001500469">
    <property type="component" value="Unassembled WGS sequence"/>
</dbReference>
<gene>
    <name evidence="2" type="ORF">GCM10009119_01290</name>
</gene>
<dbReference type="Pfam" id="PF07920">
    <property type="entry name" value="DUF1684"/>
    <property type="match status" value="1"/>
</dbReference>
<dbReference type="PANTHER" id="PTHR41913:SF1">
    <property type="entry name" value="DUF1684 DOMAIN-CONTAINING PROTEIN"/>
    <property type="match status" value="1"/>
</dbReference>
<dbReference type="RefSeq" id="WP_343847856.1">
    <property type="nucleotide sequence ID" value="NZ_BAAAFI010000001.1"/>
</dbReference>
<evidence type="ECO:0000256" key="1">
    <source>
        <dbReference type="SAM" id="SignalP"/>
    </source>
</evidence>
<dbReference type="EMBL" id="BAAAFI010000001">
    <property type="protein sequence ID" value="GAA0877161.1"/>
    <property type="molecule type" value="Genomic_DNA"/>
</dbReference>
<sequence>MPSYLLQISLMVLLVKSTTVIAQNPDFEQWKRERNAEIVAEDGWLNLAGLLWLESGDTHLIPIGKDSLALAQKASKKELGKFQVGNDTVLFIAAKRKKVFAEGRQVAELLQYPLEKNGQYIYLNSGRWKWSVIKRGDRYGARIRDLQHPALENFEPIPTYDYDSNWKFKAFFEPRFNEFINITNVLGQVIEWRVMGILTFEIDGKRQSLITLEDLGKLFVIFSDETNGKETYPSGRYLYVDFPDKSGNTTIDFNFAYNPPCAFTAFATCPIPPKENRLDFEIEVGERMPEGH</sequence>
<evidence type="ECO:0000313" key="3">
    <source>
        <dbReference type="Proteomes" id="UP001500469"/>
    </source>
</evidence>